<organism evidence="2 3">
    <name type="scientific">Sinimarinibacterium flocculans</name>
    <dbReference type="NCBI Taxonomy" id="985250"/>
    <lineage>
        <taxon>Bacteria</taxon>
        <taxon>Pseudomonadati</taxon>
        <taxon>Pseudomonadota</taxon>
        <taxon>Gammaproteobacteria</taxon>
        <taxon>Nevskiales</taxon>
        <taxon>Nevskiaceae</taxon>
        <taxon>Sinimarinibacterium</taxon>
    </lineage>
</organism>
<keyword evidence="1" id="KW-0732">Signal</keyword>
<evidence type="ECO:0008006" key="4">
    <source>
        <dbReference type="Google" id="ProtNLM"/>
    </source>
</evidence>
<dbReference type="RefSeq" id="WP_146216478.1">
    <property type="nucleotide sequence ID" value="NZ_CAKZQT010000007.1"/>
</dbReference>
<proteinExistence type="predicted"/>
<comment type="caution">
    <text evidence="2">The sequence shown here is derived from an EMBL/GenBank/DDBJ whole genome shotgun (WGS) entry which is preliminary data.</text>
</comment>
<dbReference type="Proteomes" id="UP000248330">
    <property type="component" value="Unassembled WGS sequence"/>
</dbReference>
<feature type="signal peptide" evidence="1">
    <location>
        <begin position="1"/>
        <end position="20"/>
    </location>
</feature>
<evidence type="ECO:0000256" key="1">
    <source>
        <dbReference type="SAM" id="SignalP"/>
    </source>
</evidence>
<reference evidence="2 3" key="1">
    <citation type="submission" date="2018-04" db="EMBL/GenBank/DDBJ databases">
        <title>Genomic Encyclopedia of Type Strains, Phase IV (KMG-IV): sequencing the most valuable type-strain genomes for metagenomic binning, comparative biology and taxonomic classification.</title>
        <authorList>
            <person name="Goeker M."/>
        </authorList>
    </citation>
    <scope>NUCLEOTIDE SEQUENCE [LARGE SCALE GENOMIC DNA]</scope>
    <source>
        <strain evidence="2 3">DSM 104150</strain>
    </source>
</reference>
<feature type="chain" id="PRO_5016383028" description="Secreted protein" evidence="1">
    <location>
        <begin position="21"/>
        <end position="111"/>
    </location>
</feature>
<dbReference type="EMBL" id="QICN01000001">
    <property type="protein sequence ID" value="PXV71243.1"/>
    <property type="molecule type" value="Genomic_DNA"/>
</dbReference>
<accession>A0A318EEK7</accession>
<gene>
    <name evidence="2" type="ORF">C8D93_101288</name>
</gene>
<protein>
    <recommendedName>
        <fullName evidence="4">Secreted protein</fullName>
    </recommendedName>
</protein>
<evidence type="ECO:0000313" key="2">
    <source>
        <dbReference type="EMBL" id="PXV71243.1"/>
    </source>
</evidence>
<evidence type="ECO:0000313" key="3">
    <source>
        <dbReference type="Proteomes" id="UP000248330"/>
    </source>
</evidence>
<dbReference type="AlphaFoldDB" id="A0A318EEK7"/>
<keyword evidence="3" id="KW-1185">Reference proteome</keyword>
<sequence>MRRLRCSACLWLLLTVGAHAQPAQEAPEQTELEPIIVEAERDPLDVIGVHRERLPCIGECEDEDDEADGLSRFWRGLVRLSIYGPPEEKPEPVRSLEVVNPIKARLDDKQP</sequence>
<name>A0A318EEK7_9GAMM</name>